<evidence type="ECO:0000313" key="4">
    <source>
        <dbReference type="RefSeq" id="XP_033535741.1"/>
    </source>
</evidence>
<reference evidence="2 4" key="1">
    <citation type="submission" date="2020-01" db="EMBL/GenBank/DDBJ databases">
        <authorList>
            <consortium name="DOE Joint Genome Institute"/>
            <person name="Haridas S."/>
            <person name="Albert R."/>
            <person name="Binder M."/>
            <person name="Bloem J."/>
            <person name="Labutti K."/>
            <person name="Salamov A."/>
            <person name="Andreopoulos B."/>
            <person name="Baker S.E."/>
            <person name="Barry K."/>
            <person name="Bills G."/>
            <person name="Bluhm B.H."/>
            <person name="Cannon C."/>
            <person name="Castanera R."/>
            <person name="Culley D.E."/>
            <person name="Daum C."/>
            <person name="Ezra D."/>
            <person name="Gonzalez J.B."/>
            <person name="Henrissat B."/>
            <person name="Kuo A."/>
            <person name="Liang C."/>
            <person name="Lipzen A."/>
            <person name="Lutzoni F."/>
            <person name="Magnuson J."/>
            <person name="Mondo S."/>
            <person name="Nolan M."/>
            <person name="Ohm R."/>
            <person name="Pangilinan J."/>
            <person name="Park H.-J."/>
            <person name="Ramirez L."/>
            <person name="Alfaro M."/>
            <person name="Sun H."/>
            <person name="Tritt A."/>
            <person name="Yoshinaga Y."/>
            <person name="Zwiers L.-H."/>
            <person name="Turgeon B.G."/>
            <person name="Goodwin S.B."/>
            <person name="Spatafora J.W."/>
            <person name="Crous P.W."/>
            <person name="Grigoriev I.V."/>
        </authorList>
    </citation>
    <scope>NUCLEOTIDE SEQUENCE</scope>
    <source>
        <strain evidence="2 4">CBS 781.70</strain>
    </source>
</reference>
<reference evidence="4" key="2">
    <citation type="submission" date="2020-04" db="EMBL/GenBank/DDBJ databases">
        <authorList>
            <consortium name="NCBI Genome Project"/>
        </authorList>
    </citation>
    <scope>NUCLEOTIDE SEQUENCE</scope>
    <source>
        <strain evidence="4">CBS 781.70</strain>
    </source>
</reference>
<evidence type="ECO:0000256" key="1">
    <source>
        <dbReference type="SAM" id="Phobius"/>
    </source>
</evidence>
<gene>
    <name evidence="2 4" type="ORF">P152DRAFT_261490</name>
</gene>
<name>A0A6G1G887_9PEZI</name>
<reference evidence="4" key="3">
    <citation type="submission" date="2025-04" db="UniProtKB">
        <authorList>
            <consortium name="RefSeq"/>
        </authorList>
    </citation>
    <scope>IDENTIFICATION</scope>
    <source>
        <strain evidence="4">CBS 781.70</strain>
    </source>
</reference>
<keyword evidence="1" id="KW-0472">Membrane</keyword>
<feature type="transmembrane region" description="Helical" evidence="1">
    <location>
        <begin position="229"/>
        <end position="253"/>
    </location>
</feature>
<dbReference type="Proteomes" id="UP000504638">
    <property type="component" value="Unplaced"/>
</dbReference>
<organism evidence="2">
    <name type="scientific">Eremomyces bilateralis CBS 781.70</name>
    <dbReference type="NCBI Taxonomy" id="1392243"/>
    <lineage>
        <taxon>Eukaryota</taxon>
        <taxon>Fungi</taxon>
        <taxon>Dikarya</taxon>
        <taxon>Ascomycota</taxon>
        <taxon>Pezizomycotina</taxon>
        <taxon>Dothideomycetes</taxon>
        <taxon>Dothideomycetes incertae sedis</taxon>
        <taxon>Eremomycetales</taxon>
        <taxon>Eremomycetaceae</taxon>
        <taxon>Eremomyces</taxon>
    </lineage>
</organism>
<keyword evidence="1" id="KW-1133">Transmembrane helix</keyword>
<dbReference type="AlphaFoldDB" id="A0A6G1G887"/>
<dbReference type="EMBL" id="ML975153">
    <property type="protein sequence ID" value="KAF1814110.1"/>
    <property type="molecule type" value="Genomic_DNA"/>
</dbReference>
<proteinExistence type="predicted"/>
<protein>
    <submittedName>
        <fullName evidence="2 4">Uncharacterized protein</fullName>
    </submittedName>
</protein>
<keyword evidence="3" id="KW-1185">Reference proteome</keyword>
<accession>A0A6G1G887</accession>
<dbReference type="RefSeq" id="XP_033535741.1">
    <property type="nucleotide sequence ID" value="XM_033674793.1"/>
</dbReference>
<keyword evidence="1" id="KW-0812">Transmembrane</keyword>
<sequence>MANIRGFFSFLCTSRMTYIGMQYAQMVDETSGVFRWFSRRTFRHRRVVAFPAMDGILPPLSPSISPSRNGMAAWNGSVRFGWFIMRHGVCDLPGNGHLTLLLWFCLSISCTFSLFHPIHPFRFWCGPSLFLLLSCSPRFPCLLPTNLPVSVRFGRLSGYDTIVCKIAMRCDAPGSGLDLRNRDGRNRMDAIFSEFVFPFPSVDFGVYVVRSGRMCGIDERVLLMVGSRGVALVGCVWCVCVCVCCVFLGYFGVRYWRWDGMGWENLPRLAYQSACLPACLPVACCCMS</sequence>
<evidence type="ECO:0000313" key="3">
    <source>
        <dbReference type="Proteomes" id="UP000504638"/>
    </source>
</evidence>
<dbReference type="GeneID" id="54415363"/>
<evidence type="ECO:0000313" key="2">
    <source>
        <dbReference type="EMBL" id="KAF1814110.1"/>
    </source>
</evidence>